<name>A0A6A4WIP4_AMPAM</name>
<dbReference type="PROSITE" id="PS51406">
    <property type="entry name" value="FIBRINOGEN_C_2"/>
    <property type="match status" value="1"/>
</dbReference>
<accession>A0A6A4WIP4</accession>
<dbReference type="SMART" id="SM00186">
    <property type="entry name" value="FBG"/>
    <property type="match status" value="1"/>
</dbReference>
<feature type="signal peptide" evidence="3">
    <location>
        <begin position="1"/>
        <end position="24"/>
    </location>
</feature>
<evidence type="ECO:0000256" key="3">
    <source>
        <dbReference type="SAM" id="SignalP"/>
    </source>
</evidence>
<feature type="domain" description="Fibrinogen C-terminal" evidence="4">
    <location>
        <begin position="189"/>
        <end position="408"/>
    </location>
</feature>
<keyword evidence="6" id="KW-1185">Reference proteome</keyword>
<dbReference type="AlphaFoldDB" id="A0A6A4WIP4"/>
<dbReference type="InterPro" id="IPR002181">
    <property type="entry name" value="Fibrinogen_a/b/g_C_dom"/>
</dbReference>
<dbReference type="CDD" id="cd00087">
    <property type="entry name" value="FReD"/>
    <property type="match status" value="1"/>
</dbReference>
<feature type="chain" id="PRO_5025624503" evidence="3">
    <location>
        <begin position="25"/>
        <end position="410"/>
    </location>
</feature>
<evidence type="ECO:0000313" key="6">
    <source>
        <dbReference type="Proteomes" id="UP000440578"/>
    </source>
</evidence>
<evidence type="ECO:0000256" key="1">
    <source>
        <dbReference type="ARBA" id="ARBA00023157"/>
    </source>
</evidence>
<dbReference type="GO" id="GO:0005615">
    <property type="term" value="C:extracellular space"/>
    <property type="evidence" value="ECO:0007669"/>
    <property type="project" value="TreeGrafter"/>
</dbReference>
<evidence type="ECO:0000259" key="4">
    <source>
        <dbReference type="PROSITE" id="PS51406"/>
    </source>
</evidence>
<comment type="function">
    <text evidence="2">Lectin involved in innate immunity. Agglutinates all types of human erythrocytes, Gram-positive and Gram-negative bacteria. Has a stronger agglutinating activity towards Gram-negative bacteria than towards Gram-positive bacteria. Specifically recognizes acetyl group-containing substances on agglutinated cells. The hemagglutinating activity was inhibited by EDTA, acetyl group-containing mono- and disaccharides, N-acetyl derivatives of amino acids, other acetyl group-containing substances, propionamide and benzamide. Enhances the antimicrobial activity of big defensin against Gram-positive bacteria but not against Gram-negative bacteria.</text>
</comment>
<keyword evidence="1" id="KW-1015">Disulfide bond</keyword>
<dbReference type="Pfam" id="PF00147">
    <property type="entry name" value="Fibrinogen_C"/>
    <property type="match status" value="1"/>
</dbReference>
<dbReference type="GO" id="GO:0030246">
    <property type="term" value="F:carbohydrate binding"/>
    <property type="evidence" value="ECO:0007669"/>
    <property type="project" value="UniProtKB-ARBA"/>
</dbReference>
<keyword evidence="3" id="KW-0732">Signal</keyword>
<dbReference type="Gene3D" id="1.10.287.1490">
    <property type="match status" value="1"/>
</dbReference>
<dbReference type="EMBL" id="VIIS01001102">
    <property type="protein sequence ID" value="KAF0302008.1"/>
    <property type="molecule type" value="Genomic_DNA"/>
</dbReference>
<organism evidence="5 6">
    <name type="scientific">Amphibalanus amphitrite</name>
    <name type="common">Striped barnacle</name>
    <name type="synonym">Balanus amphitrite</name>
    <dbReference type="NCBI Taxonomy" id="1232801"/>
    <lineage>
        <taxon>Eukaryota</taxon>
        <taxon>Metazoa</taxon>
        <taxon>Ecdysozoa</taxon>
        <taxon>Arthropoda</taxon>
        <taxon>Crustacea</taxon>
        <taxon>Multicrustacea</taxon>
        <taxon>Cirripedia</taxon>
        <taxon>Thoracica</taxon>
        <taxon>Thoracicalcarea</taxon>
        <taxon>Balanomorpha</taxon>
        <taxon>Balanoidea</taxon>
        <taxon>Balanidae</taxon>
        <taxon>Amphibalaninae</taxon>
        <taxon>Amphibalanus</taxon>
    </lineage>
</organism>
<dbReference type="InterPro" id="IPR050373">
    <property type="entry name" value="Fibrinogen_C-term_domain"/>
</dbReference>
<dbReference type="InterPro" id="IPR036056">
    <property type="entry name" value="Fibrinogen-like_C"/>
</dbReference>
<dbReference type="SUPFAM" id="SSF56496">
    <property type="entry name" value="Fibrinogen C-terminal domain-like"/>
    <property type="match status" value="1"/>
</dbReference>
<protein>
    <submittedName>
        <fullName evidence="5">Techylectin-5A</fullName>
    </submittedName>
</protein>
<dbReference type="Proteomes" id="UP000440578">
    <property type="component" value="Unassembled WGS sequence"/>
</dbReference>
<dbReference type="PANTHER" id="PTHR19143:SF458">
    <property type="entry name" value="FIBRINOGEN C-TERMINAL DOMAIN-CONTAINING PROTEIN-RELATED"/>
    <property type="match status" value="1"/>
</dbReference>
<dbReference type="OrthoDB" id="6144964at2759"/>
<dbReference type="InterPro" id="IPR014716">
    <property type="entry name" value="Fibrinogen_a/b/g_C_1"/>
</dbReference>
<dbReference type="PANTHER" id="PTHR19143">
    <property type="entry name" value="FIBRINOGEN/TENASCIN/ANGIOPOEITIN"/>
    <property type="match status" value="1"/>
</dbReference>
<dbReference type="PROSITE" id="PS00514">
    <property type="entry name" value="FIBRINOGEN_C_1"/>
    <property type="match status" value="1"/>
</dbReference>
<gene>
    <name evidence="5" type="primary">TL5A_2</name>
    <name evidence="5" type="ORF">FJT64_002994</name>
</gene>
<sequence length="410" mass="44877">MKTFVGGSPVSAVLLLFVCRTASADTVLDEPVAYESTSEGGGLDGTVNGILDHMRGVLDGTVRAVSREVVTGMSQRLSDAQSQCLTQTEQIAQLASQLSSLQSRLDTGLDAQTSALAAHNETVTEQMVELRSTLASQGTQLSEQSTQLSEQSAELARLGSGLTEGLADVAEGLAAHTAQLSALQNQLGRVPATTLRDCSDLPAGASSGVHILYPGLDRPVAALCDLDGDGGGWTVIQKRDDIQPRQNFYLDWHHYKWGFGELDGEFWWGLERLWGLTSQLDRRYEIRIDMEDFDGEKRHAIYQGFRIAPEADNYRLTAVNYTGDAGDNFTGHSGHPFSTKDRDNDTYGTSCAQKFHGAWWYTKCHGSNLNGKYLAGKHTSYADGVNWSAWRGYHYSLKTVTMKIRPTKKL</sequence>
<dbReference type="InterPro" id="IPR020837">
    <property type="entry name" value="Fibrinogen_CS"/>
</dbReference>
<dbReference type="Gene3D" id="3.90.215.10">
    <property type="entry name" value="Gamma Fibrinogen, chain A, domain 1"/>
    <property type="match status" value="1"/>
</dbReference>
<proteinExistence type="predicted"/>
<evidence type="ECO:0000256" key="2">
    <source>
        <dbReference type="ARBA" id="ARBA00053344"/>
    </source>
</evidence>
<dbReference type="FunFam" id="3.90.215.10:FF:000001">
    <property type="entry name" value="Tenascin isoform 1"/>
    <property type="match status" value="1"/>
</dbReference>
<comment type="caution">
    <text evidence="5">The sequence shown here is derived from an EMBL/GenBank/DDBJ whole genome shotgun (WGS) entry which is preliminary data.</text>
</comment>
<reference evidence="5 6" key="1">
    <citation type="submission" date="2019-07" db="EMBL/GenBank/DDBJ databases">
        <title>Draft genome assembly of a fouling barnacle, Amphibalanus amphitrite (Darwin, 1854): The first reference genome for Thecostraca.</title>
        <authorList>
            <person name="Kim W."/>
        </authorList>
    </citation>
    <scope>NUCLEOTIDE SEQUENCE [LARGE SCALE GENOMIC DNA]</scope>
    <source>
        <strain evidence="5">SNU_AA5</strain>
        <tissue evidence="5">Soma without cirri and trophi</tissue>
    </source>
</reference>
<evidence type="ECO:0000313" key="5">
    <source>
        <dbReference type="EMBL" id="KAF0302008.1"/>
    </source>
</evidence>